<evidence type="ECO:0000313" key="2">
    <source>
        <dbReference type="EMBL" id="CAF3883233.1"/>
    </source>
</evidence>
<dbReference type="AlphaFoldDB" id="A0A815E8E7"/>
<evidence type="ECO:0000313" key="3">
    <source>
        <dbReference type="Proteomes" id="UP000663889"/>
    </source>
</evidence>
<dbReference type="Proteomes" id="UP000663889">
    <property type="component" value="Unassembled WGS sequence"/>
</dbReference>
<gene>
    <name evidence="2" type="ORF">FNK824_LOCUS19653</name>
    <name evidence="1" type="ORF">SEV965_LOCUS26576</name>
</gene>
<accession>A0A815E8E7</accession>
<sequence length="165" mass="18794">MSNANFTGSQFCTLEDENVQSTFDRVILNHADFRQTRLCHVQFDNTDLSYANFNGSTLGKVNFTSKTILIRSSCSQPQLSISALFGVAGKYKEGTVEISSPTVRAYFESPYINSSNGQLQWFYAEEQFEILKETRYLYIDLEINGNDDLCLVDSIEIRVQRLLNN</sequence>
<dbReference type="Gene3D" id="2.160.20.80">
    <property type="entry name" value="E3 ubiquitin-protein ligase SopA"/>
    <property type="match status" value="1"/>
</dbReference>
<evidence type="ECO:0008006" key="4">
    <source>
        <dbReference type="Google" id="ProtNLM"/>
    </source>
</evidence>
<proteinExistence type="predicted"/>
<evidence type="ECO:0000313" key="1">
    <source>
        <dbReference type="EMBL" id="CAF1306642.1"/>
    </source>
</evidence>
<dbReference type="Proteomes" id="UP000663874">
    <property type="component" value="Unassembled WGS sequence"/>
</dbReference>
<protein>
    <recommendedName>
        <fullName evidence="4">Pentapeptide repeat-containing protein</fullName>
    </recommendedName>
</protein>
<reference evidence="1" key="1">
    <citation type="submission" date="2021-02" db="EMBL/GenBank/DDBJ databases">
        <authorList>
            <person name="Nowell W R."/>
        </authorList>
    </citation>
    <scope>NUCLEOTIDE SEQUENCE</scope>
</reference>
<dbReference type="InterPro" id="IPR001646">
    <property type="entry name" value="5peptide_repeat"/>
</dbReference>
<dbReference type="EMBL" id="CAJOBE010003483">
    <property type="protein sequence ID" value="CAF3883233.1"/>
    <property type="molecule type" value="Genomic_DNA"/>
</dbReference>
<dbReference type="SUPFAM" id="SSF141571">
    <property type="entry name" value="Pentapeptide repeat-like"/>
    <property type="match status" value="1"/>
</dbReference>
<dbReference type="EMBL" id="CAJNOU010002274">
    <property type="protein sequence ID" value="CAF1306642.1"/>
    <property type="molecule type" value="Genomic_DNA"/>
</dbReference>
<organism evidence="1 3">
    <name type="scientific">Rotaria sordida</name>
    <dbReference type="NCBI Taxonomy" id="392033"/>
    <lineage>
        <taxon>Eukaryota</taxon>
        <taxon>Metazoa</taxon>
        <taxon>Spiralia</taxon>
        <taxon>Gnathifera</taxon>
        <taxon>Rotifera</taxon>
        <taxon>Eurotatoria</taxon>
        <taxon>Bdelloidea</taxon>
        <taxon>Philodinida</taxon>
        <taxon>Philodinidae</taxon>
        <taxon>Rotaria</taxon>
    </lineage>
</organism>
<comment type="caution">
    <text evidence="1">The sequence shown here is derived from an EMBL/GenBank/DDBJ whole genome shotgun (WGS) entry which is preliminary data.</text>
</comment>
<name>A0A815E8E7_9BILA</name>
<dbReference type="Pfam" id="PF00805">
    <property type="entry name" value="Pentapeptide"/>
    <property type="match status" value="1"/>
</dbReference>